<dbReference type="Proteomes" id="UP001642360">
    <property type="component" value="Unassembled WGS sequence"/>
</dbReference>
<evidence type="ECO:0000313" key="2">
    <source>
        <dbReference type="EMBL" id="CAK9182705.1"/>
    </source>
</evidence>
<evidence type="ECO:0000313" key="3">
    <source>
        <dbReference type="Proteomes" id="UP001642360"/>
    </source>
</evidence>
<feature type="region of interest" description="Disordered" evidence="1">
    <location>
        <begin position="1"/>
        <end position="34"/>
    </location>
</feature>
<dbReference type="EMBL" id="CAUOFW020008413">
    <property type="protein sequence ID" value="CAK9182705.1"/>
    <property type="molecule type" value="Genomic_DNA"/>
</dbReference>
<feature type="region of interest" description="Disordered" evidence="1">
    <location>
        <begin position="50"/>
        <end position="69"/>
    </location>
</feature>
<dbReference type="AlphaFoldDB" id="A0ABC8UNR9"/>
<evidence type="ECO:0000256" key="1">
    <source>
        <dbReference type="SAM" id="MobiDB-lite"/>
    </source>
</evidence>
<name>A0ABC8UNR9_9AQUA</name>
<reference evidence="2 3" key="1">
    <citation type="submission" date="2024-02" db="EMBL/GenBank/DDBJ databases">
        <authorList>
            <person name="Vignale AGUSTIN F."/>
            <person name="Sosa J E."/>
            <person name="Modenutti C."/>
        </authorList>
    </citation>
    <scope>NUCLEOTIDE SEQUENCE [LARGE SCALE GENOMIC DNA]</scope>
</reference>
<proteinExistence type="predicted"/>
<organism evidence="2 3">
    <name type="scientific">Ilex paraguariensis</name>
    <name type="common">yerba mate</name>
    <dbReference type="NCBI Taxonomy" id="185542"/>
    <lineage>
        <taxon>Eukaryota</taxon>
        <taxon>Viridiplantae</taxon>
        <taxon>Streptophyta</taxon>
        <taxon>Embryophyta</taxon>
        <taxon>Tracheophyta</taxon>
        <taxon>Spermatophyta</taxon>
        <taxon>Magnoliopsida</taxon>
        <taxon>eudicotyledons</taxon>
        <taxon>Gunneridae</taxon>
        <taxon>Pentapetalae</taxon>
        <taxon>asterids</taxon>
        <taxon>campanulids</taxon>
        <taxon>Aquifoliales</taxon>
        <taxon>Aquifoliaceae</taxon>
        <taxon>Ilex</taxon>
    </lineage>
</organism>
<comment type="caution">
    <text evidence="2">The sequence shown here is derived from an EMBL/GenBank/DDBJ whole genome shotgun (WGS) entry which is preliminary data.</text>
</comment>
<sequence>MVGNRASCDPADVNDSKSSDVPGRKASNFSHLGRIDPGLGLDRRGLVESKSFTSSPNLKKKIGPHSCCL</sequence>
<gene>
    <name evidence="2" type="ORF">ILEXP_LOCUS52925</name>
</gene>
<protein>
    <submittedName>
        <fullName evidence="2">Uncharacterized protein</fullName>
    </submittedName>
</protein>
<accession>A0ABC8UNR9</accession>
<keyword evidence="3" id="KW-1185">Reference proteome</keyword>